<accession>A0A1L8CQH4</accession>
<dbReference type="AlphaFoldDB" id="A0A1L8CQH4"/>
<dbReference type="Proteomes" id="UP000231632">
    <property type="component" value="Unassembled WGS sequence"/>
</dbReference>
<reference evidence="2 3" key="1">
    <citation type="journal article" date="2017" name="Arch. Microbiol.">
        <title>Mariprofundus micogutta sp. nov., a novel iron-oxidizing zetaproteobacterium isolated from a deep-sea hydrothermal field at the Bayonnaise knoll of the Izu-Ogasawara arc, and a description of Mariprofundales ord. nov. and Zetaproteobacteria classis nov.</title>
        <authorList>
            <person name="Makita H."/>
            <person name="Tanaka E."/>
            <person name="Mitsunobu S."/>
            <person name="Miyazaki M."/>
            <person name="Nunoura T."/>
            <person name="Uematsu K."/>
            <person name="Takaki Y."/>
            <person name="Nishi S."/>
            <person name="Shimamura S."/>
            <person name="Takai K."/>
        </authorList>
    </citation>
    <scope>NUCLEOTIDE SEQUENCE [LARGE SCALE GENOMIC DNA]</scope>
    <source>
        <strain evidence="2 3">ET2</strain>
    </source>
</reference>
<proteinExistence type="predicted"/>
<organism evidence="2 3">
    <name type="scientific">Mariprofundus micogutta</name>
    <dbReference type="NCBI Taxonomy" id="1921010"/>
    <lineage>
        <taxon>Bacteria</taxon>
        <taxon>Pseudomonadati</taxon>
        <taxon>Pseudomonadota</taxon>
        <taxon>Candidatius Mariprofundia</taxon>
        <taxon>Mariprofundales</taxon>
        <taxon>Mariprofundaceae</taxon>
        <taxon>Mariprofundus</taxon>
    </lineage>
</organism>
<evidence type="ECO:0000313" key="2">
    <source>
        <dbReference type="EMBL" id="GAV21168.1"/>
    </source>
</evidence>
<evidence type="ECO:0008006" key="4">
    <source>
        <dbReference type="Google" id="ProtNLM"/>
    </source>
</evidence>
<evidence type="ECO:0000256" key="1">
    <source>
        <dbReference type="SAM" id="SignalP"/>
    </source>
</evidence>
<name>A0A1L8CQH4_9PROT</name>
<dbReference type="STRING" id="1921010.MMIC_P2148"/>
<keyword evidence="3" id="KW-1185">Reference proteome</keyword>
<gene>
    <name evidence="2" type="ORF">MMIC_P2148</name>
</gene>
<protein>
    <recommendedName>
        <fullName evidence="4">DUF5723 domain-containing protein</fullName>
    </recommendedName>
</protein>
<keyword evidence="1" id="KW-0732">Signal</keyword>
<feature type="signal peptide" evidence="1">
    <location>
        <begin position="1"/>
        <end position="32"/>
    </location>
</feature>
<dbReference type="EMBL" id="BDFD01000022">
    <property type="protein sequence ID" value="GAV21168.1"/>
    <property type="molecule type" value="Genomic_DNA"/>
</dbReference>
<evidence type="ECO:0000313" key="3">
    <source>
        <dbReference type="Proteomes" id="UP000231632"/>
    </source>
</evidence>
<comment type="caution">
    <text evidence="2">The sequence shown here is derived from an EMBL/GenBank/DDBJ whole genome shotgun (WGS) entry which is preliminary data.</text>
</comment>
<sequence>MMVKLTRMKCLTKFFHLSLLLLPMLFAQPAHAFYAWQDEASAIELRGLLRGSAVTLINPDNQLFYNRKNVSGMAVSGRLMLDASYDSLSFEVHAEQSYVPIKLQTAGSNFALLQGIERSDLLDWSFDHQQSHLILDRLNVQLATERINLKAGRQPVNLAATYYFTPNDFFAPFAAQTFFRSYKPGVDAVRADIQLAELSQLSLIGVLGYAVNPASDSGWSNRIDAARNSYLARLSAVFGDFEFALLAGSVKKDVVFGGDFQGELFDWLGLRGEGHVKWPDSPRLTTTIESSLALEHRWENTLTIRLEQYYHGSGATSTAAYKLATANNSYYLARHYSAIGASYEFTPLLTGDMTTIYNWVDQSALLALYALYSLTDESELALSGTVTTGDKPQAAAIRSEFGLYPDSVSIEYRAYF</sequence>
<feature type="chain" id="PRO_5012702052" description="DUF5723 domain-containing protein" evidence="1">
    <location>
        <begin position="33"/>
        <end position="416"/>
    </location>
</feature>